<proteinExistence type="predicted"/>
<protein>
    <submittedName>
        <fullName evidence="1">Uncharacterized protein</fullName>
    </submittedName>
</protein>
<evidence type="ECO:0000313" key="1">
    <source>
        <dbReference type="EMBL" id="GAG75495.1"/>
    </source>
</evidence>
<organism evidence="1">
    <name type="scientific">marine sediment metagenome</name>
    <dbReference type="NCBI Taxonomy" id="412755"/>
    <lineage>
        <taxon>unclassified sequences</taxon>
        <taxon>metagenomes</taxon>
        <taxon>ecological metagenomes</taxon>
    </lineage>
</organism>
<dbReference type="EMBL" id="BART01015869">
    <property type="protein sequence ID" value="GAG75495.1"/>
    <property type="molecule type" value="Genomic_DNA"/>
</dbReference>
<name>X1A081_9ZZZZ</name>
<dbReference type="AlphaFoldDB" id="X1A081"/>
<reference evidence="1" key="1">
    <citation type="journal article" date="2014" name="Front. Microbiol.">
        <title>High frequency of phylogenetically diverse reductive dehalogenase-homologous genes in deep subseafloor sedimentary metagenomes.</title>
        <authorList>
            <person name="Kawai M."/>
            <person name="Futagami T."/>
            <person name="Toyoda A."/>
            <person name="Takaki Y."/>
            <person name="Nishi S."/>
            <person name="Hori S."/>
            <person name="Arai W."/>
            <person name="Tsubouchi T."/>
            <person name="Morono Y."/>
            <person name="Uchiyama I."/>
            <person name="Ito T."/>
            <person name="Fujiyama A."/>
            <person name="Inagaki F."/>
            <person name="Takami H."/>
        </authorList>
    </citation>
    <scope>NUCLEOTIDE SEQUENCE</scope>
    <source>
        <strain evidence="1">Expedition CK06-06</strain>
    </source>
</reference>
<accession>X1A081</accession>
<gene>
    <name evidence="1" type="ORF">S01H4_30698</name>
</gene>
<comment type="caution">
    <text evidence="1">The sequence shown here is derived from an EMBL/GenBank/DDBJ whole genome shotgun (WGS) entry which is preliminary data.</text>
</comment>
<sequence>MNGENIKLIKDLLNLDDINEESVIKFLKYMKHTKEIKKSHEIISDHDPTRILAAAAIFMANKLSKEKNISDISIQKRFRELIRSLNIKL</sequence>